<dbReference type="OMA" id="MVCEQSD"/>
<dbReference type="OrthoDB" id="412814at2759"/>
<evidence type="ECO:0000259" key="5">
    <source>
        <dbReference type="PROSITE" id="PS00631"/>
    </source>
</evidence>
<evidence type="ECO:0000256" key="1">
    <source>
        <dbReference type="ARBA" id="ARBA00009528"/>
    </source>
</evidence>
<dbReference type="SUPFAM" id="SSF53187">
    <property type="entry name" value="Zn-dependent exopeptidases"/>
    <property type="match status" value="1"/>
</dbReference>
<comment type="similarity">
    <text evidence="1">Belongs to the peptidase M17 family.</text>
</comment>
<dbReference type="AlphaFoldDB" id="A0A914B1R4"/>
<dbReference type="GO" id="GO:0006508">
    <property type="term" value="P:proteolysis"/>
    <property type="evidence" value="ECO:0007669"/>
    <property type="project" value="UniProtKB-KW"/>
</dbReference>
<dbReference type="PANTHER" id="PTHR11963:SF4">
    <property type="entry name" value="AMINOPEPTIDASE NPEPL1-RELATED"/>
    <property type="match status" value="1"/>
</dbReference>
<keyword evidence="4" id="KW-0378">Hydrolase</keyword>
<dbReference type="GO" id="GO:0030145">
    <property type="term" value="F:manganese ion binding"/>
    <property type="evidence" value="ECO:0007669"/>
    <property type="project" value="InterPro"/>
</dbReference>
<evidence type="ECO:0000256" key="4">
    <source>
        <dbReference type="ARBA" id="ARBA00022801"/>
    </source>
</evidence>
<name>A0A914B1R4_PATMI</name>
<evidence type="ECO:0000313" key="6">
    <source>
        <dbReference type="EnsemblMetazoa" id="XP_038070300.1"/>
    </source>
</evidence>
<dbReference type="CTD" id="79716"/>
<dbReference type="GO" id="GO:0005737">
    <property type="term" value="C:cytoplasm"/>
    <property type="evidence" value="ECO:0007669"/>
    <property type="project" value="InterPro"/>
</dbReference>
<sequence>MASVLLQFSSGNSVSDPNARSVLILGQLPHLKSIDFEPVRTKLEPRVNAETFKAAVESLRPSPTDSVPLWVNNATVAALPLKASRHNAPSRAHAVTKLVKSYLPGLSKECIVVVCERSTVFASGCAIARAFPIFSRKAGYKSAGPRVVTVEFILVGENRDKGLTEEDIKTLAVTADAVRHAARIVDTPCNEMNTDHFLREVQRVGGELGIEPLIIRGEELQKRGFGGIYGVGKAAANPPAMAVLSHKPDSATQTIAWVGKGIVYDTGGLSIKGKTAMPGMKRDCGGAAGVLGAFASAVKMGFKENLHAIFCLAENSVGPLSARPDDIHILYSGRSVEINNTDAEGRLVLGDGVAYAAKDLKADIILDMATLTGAQGISTGKYHAGLLTNSEEWEEAAAKAGRSSGDLVFPLVYCPELHFCEFGSVVADMKNSVMQDRGNAQSSCAGLFIGSHIGFDYPGTWIHVDMAAPSHSGERATGFGVALLVALFGRASHSALLQSVSPLGQKLSNEDELVENASKKIRLV</sequence>
<organism evidence="6 7">
    <name type="scientific">Patiria miniata</name>
    <name type="common">Bat star</name>
    <name type="synonym">Asterina miniata</name>
    <dbReference type="NCBI Taxonomy" id="46514"/>
    <lineage>
        <taxon>Eukaryota</taxon>
        <taxon>Metazoa</taxon>
        <taxon>Echinodermata</taxon>
        <taxon>Eleutherozoa</taxon>
        <taxon>Asterozoa</taxon>
        <taxon>Asteroidea</taxon>
        <taxon>Valvatacea</taxon>
        <taxon>Valvatida</taxon>
        <taxon>Asterinidae</taxon>
        <taxon>Patiria</taxon>
    </lineage>
</organism>
<accession>A0A914B1R4</accession>
<protein>
    <recommendedName>
        <fullName evidence="5">Cytosol aminopeptidase domain-containing protein</fullName>
    </recommendedName>
</protein>
<dbReference type="PROSITE" id="PS00631">
    <property type="entry name" value="CYTOSOL_AP"/>
    <property type="match status" value="1"/>
</dbReference>
<dbReference type="CDD" id="cd00433">
    <property type="entry name" value="Peptidase_M17"/>
    <property type="match status" value="1"/>
</dbReference>
<dbReference type="Pfam" id="PF00883">
    <property type="entry name" value="Peptidase_M17"/>
    <property type="match status" value="1"/>
</dbReference>
<dbReference type="PANTHER" id="PTHR11963">
    <property type="entry name" value="LEUCINE AMINOPEPTIDASE-RELATED"/>
    <property type="match status" value="1"/>
</dbReference>
<reference evidence="6" key="1">
    <citation type="submission" date="2022-11" db="UniProtKB">
        <authorList>
            <consortium name="EnsemblMetazoa"/>
        </authorList>
    </citation>
    <scope>IDENTIFICATION</scope>
</reference>
<feature type="domain" description="Cytosol aminopeptidase" evidence="5">
    <location>
        <begin position="340"/>
        <end position="347"/>
    </location>
</feature>
<evidence type="ECO:0000256" key="2">
    <source>
        <dbReference type="ARBA" id="ARBA00022438"/>
    </source>
</evidence>
<dbReference type="Proteomes" id="UP000887568">
    <property type="component" value="Unplaced"/>
</dbReference>
<dbReference type="InterPro" id="IPR000819">
    <property type="entry name" value="Peptidase_M17_C"/>
</dbReference>
<keyword evidence="2" id="KW-0031">Aminopeptidase</keyword>
<dbReference type="PRINTS" id="PR00481">
    <property type="entry name" value="LAMNOPPTDASE"/>
</dbReference>
<dbReference type="InterPro" id="IPR011356">
    <property type="entry name" value="Leucine_aapep/pepB"/>
</dbReference>
<dbReference type="Pfam" id="PF18295">
    <property type="entry name" value="Pdase_M17_N2"/>
    <property type="match status" value="1"/>
</dbReference>
<evidence type="ECO:0000256" key="3">
    <source>
        <dbReference type="ARBA" id="ARBA00022670"/>
    </source>
</evidence>
<dbReference type="InterPro" id="IPR041417">
    <property type="entry name" value="NPEPL1_N"/>
</dbReference>
<dbReference type="RefSeq" id="XP_038070300.1">
    <property type="nucleotide sequence ID" value="XM_038214372.1"/>
</dbReference>
<dbReference type="Gene3D" id="3.40.50.10590">
    <property type="entry name" value="Zn-dependent exopeptidases"/>
    <property type="match status" value="1"/>
</dbReference>
<dbReference type="Gene3D" id="3.40.630.10">
    <property type="entry name" value="Zn peptidases"/>
    <property type="match status" value="1"/>
</dbReference>
<proteinExistence type="inferred from homology"/>
<dbReference type="GO" id="GO:0070006">
    <property type="term" value="F:metalloaminopeptidase activity"/>
    <property type="evidence" value="ECO:0007669"/>
    <property type="project" value="InterPro"/>
</dbReference>
<dbReference type="GeneID" id="119739425"/>
<evidence type="ECO:0000313" key="7">
    <source>
        <dbReference type="Proteomes" id="UP000887568"/>
    </source>
</evidence>
<dbReference type="FunFam" id="3.40.630.10:FF:000035">
    <property type="entry name" value="Probable aminopeptidase NPEPL1"/>
    <property type="match status" value="1"/>
</dbReference>
<keyword evidence="3" id="KW-0645">Protease</keyword>
<dbReference type="EnsemblMetazoa" id="XM_038214372.1">
    <property type="protein sequence ID" value="XP_038070300.1"/>
    <property type="gene ID" value="LOC119739425"/>
</dbReference>
<keyword evidence="7" id="KW-1185">Reference proteome</keyword>